<dbReference type="InterPro" id="IPR010645">
    <property type="entry name" value="MFS_4"/>
</dbReference>
<feature type="transmembrane region" description="Helical" evidence="5">
    <location>
        <begin position="298"/>
        <end position="320"/>
    </location>
</feature>
<feature type="transmembrane region" description="Helical" evidence="5">
    <location>
        <begin position="247"/>
        <end position="266"/>
    </location>
</feature>
<feature type="transmembrane region" description="Helical" evidence="5">
    <location>
        <begin position="273"/>
        <end position="292"/>
    </location>
</feature>
<comment type="caution">
    <text evidence="7">The sequence shown here is derived from an EMBL/GenBank/DDBJ whole genome shotgun (WGS) entry which is preliminary data.</text>
</comment>
<dbReference type="InterPro" id="IPR036259">
    <property type="entry name" value="MFS_trans_sf"/>
</dbReference>
<feature type="transmembrane region" description="Helical" evidence="5">
    <location>
        <begin position="204"/>
        <end position="227"/>
    </location>
</feature>
<reference evidence="8" key="1">
    <citation type="journal article" date="2019" name="Int. J. Syst. Evol. Microbiol.">
        <title>The Global Catalogue of Microorganisms (GCM) 10K type strain sequencing project: providing services to taxonomists for standard genome sequencing and annotation.</title>
        <authorList>
            <consortium name="The Broad Institute Genomics Platform"/>
            <consortium name="The Broad Institute Genome Sequencing Center for Infectious Disease"/>
            <person name="Wu L."/>
            <person name="Ma J."/>
        </authorList>
    </citation>
    <scope>NUCLEOTIDE SEQUENCE [LARGE SCALE GENOMIC DNA]</scope>
    <source>
        <strain evidence="8">JCM 15900</strain>
    </source>
</reference>
<comment type="subcellular location">
    <subcellularLocation>
        <location evidence="1">Cell membrane</location>
        <topology evidence="1">Multi-pass membrane protein</topology>
    </subcellularLocation>
</comment>
<evidence type="ECO:0000256" key="1">
    <source>
        <dbReference type="ARBA" id="ARBA00004651"/>
    </source>
</evidence>
<feature type="transmembrane region" description="Helical" evidence="5">
    <location>
        <begin position="44"/>
        <end position="64"/>
    </location>
</feature>
<dbReference type="PROSITE" id="PS50850">
    <property type="entry name" value="MFS"/>
    <property type="match status" value="1"/>
</dbReference>
<feature type="domain" description="Major facilitator superfamily (MFS) profile" evidence="6">
    <location>
        <begin position="7"/>
        <end position="386"/>
    </location>
</feature>
<feature type="transmembrane region" description="Helical" evidence="5">
    <location>
        <begin position="360"/>
        <end position="377"/>
    </location>
</feature>
<evidence type="ECO:0000313" key="8">
    <source>
        <dbReference type="Proteomes" id="UP001500984"/>
    </source>
</evidence>
<evidence type="ECO:0000313" key="7">
    <source>
        <dbReference type="EMBL" id="GAA2102765.1"/>
    </source>
</evidence>
<evidence type="ECO:0000256" key="3">
    <source>
        <dbReference type="ARBA" id="ARBA00022989"/>
    </source>
</evidence>
<feature type="transmembrane region" description="Helical" evidence="5">
    <location>
        <begin position="332"/>
        <end position="354"/>
    </location>
</feature>
<sequence length="389" mass="39091">MLTGRGVFWLAGTGLSLIAVCYGLARFAYGLFVPVFRTEFDLDAATAGAIASGAYASYCIAIVASTALTAKFGSRMVAVMAGGIATTGTLMIAAAPGTLLLALGVVLAGSSTGVASLPLAHAVAHTVPAARLNRTQTIINAGTGLGVAIAGPVSLATHEHWRAAWLVFSILCAVVTIWAAFCVPAASARDHRTSGLRQALPRPLFPRGSGSMVAAAALMGIASAAVWTFGRDILVSEGQLSEQASTIAWILLGACGIAGAAAGDLAGRVGIPWSWTTTMLTLAAATALIAMFPGNILTAWATAAVFGAAYIGLTGLLLIWSTRVYTDTPAAGVGLAFLVIALGQAAGAPAVGALAEATGLQAALLAAAVIAALGSLIRPRPVERSSDEH</sequence>
<keyword evidence="2 5" id="KW-0812">Transmembrane</keyword>
<dbReference type="EMBL" id="BAAAPZ010000015">
    <property type="protein sequence ID" value="GAA2102765.1"/>
    <property type="molecule type" value="Genomic_DNA"/>
</dbReference>
<dbReference type="SUPFAM" id="SSF103473">
    <property type="entry name" value="MFS general substrate transporter"/>
    <property type="match status" value="1"/>
</dbReference>
<accession>A0ABP5ILL1</accession>
<dbReference type="InterPro" id="IPR020846">
    <property type="entry name" value="MFS_dom"/>
</dbReference>
<dbReference type="RefSeq" id="WP_344337726.1">
    <property type="nucleotide sequence ID" value="NZ_BAAAPZ010000015.1"/>
</dbReference>
<feature type="transmembrane region" description="Helical" evidence="5">
    <location>
        <begin position="163"/>
        <end position="183"/>
    </location>
</feature>
<feature type="transmembrane region" description="Helical" evidence="5">
    <location>
        <begin position="101"/>
        <end position="125"/>
    </location>
</feature>
<protein>
    <submittedName>
        <fullName evidence="7">YbfB/YjiJ family MFS transporter</fullName>
    </submittedName>
</protein>
<keyword evidence="4 5" id="KW-0472">Membrane</keyword>
<evidence type="ECO:0000256" key="5">
    <source>
        <dbReference type="SAM" id="Phobius"/>
    </source>
</evidence>
<dbReference type="PANTHER" id="PTHR23537">
    <property type="match status" value="1"/>
</dbReference>
<evidence type="ECO:0000256" key="4">
    <source>
        <dbReference type="ARBA" id="ARBA00023136"/>
    </source>
</evidence>
<dbReference type="Proteomes" id="UP001500984">
    <property type="component" value="Unassembled WGS sequence"/>
</dbReference>
<keyword evidence="3 5" id="KW-1133">Transmembrane helix</keyword>
<feature type="transmembrane region" description="Helical" evidence="5">
    <location>
        <begin position="137"/>
        <end position="157"/>
    </location>
</feature>
<evidence type="ECO:0000259" key="6">
    <source>
        <dbReference type="PROSITE" id="PS50850"/>
    </source>
</evidence>
<name>A0ABP5ILL1_9MICO</name>
<evidence type="ECO:0000256" key="2">
    <source>
        <dbReference type="ARBA" id="ARBA00022692"/>
    </source>
</evidence>
<dbReference type="Pfam" id="PF07690">
    <property type="entry name" value="MFS_1"/>
    <property type="match status" value="1"/>
</dbReference>
<feature type="transmembrane region" description="Helical" evidence="5">
    <location>
        <begin position="76"/>
        <end position="95"/>
    </location>
</feature>
<keyword evidence="8" id="KW-1185">Reference proteome</keyword>
<dbReference type="PANTHER" id="PTHR23537:SF1">
    <property type="entry name" value="SUGAR TRANSPORTER"/>
    <property type="match status" value="1"/>
</dbReference>
<gene>
    <name evidence="7" type="ORF">GCM10009823_26340</name>
</gene>
<proteinExistence type="predicted"/>
<dbReference type="InterPro" id="IPR011701">
    <property type="entry name" value="MFS"/>
</dbReference>
<organism evidence="7 8">
    <name type="scientific">Brevibacterium salitolerans</name>
    <dbReference type="NCBI Taxonomy" id="1403566"/>
    <lineage>
        <taxon>Bacteria</taxon>
        <taxon>Bacillati</taxon>
        <taxon>Actinomycetota</taxon>
        <taxon>Actinomycetes</taxon>
        <taxon>Micrococcales</taxon>
        <taxon>Brevibacteriaceae</taxon>
        <taxon>Brevibacterium</taxon>
    </lineage>
</organism>
<feature type="transmembrane region" description="Helical" evidence="5">
    <location>
        <begin position="7"/>
        <end position="32"/>
    </location>
</feature>
<dbReference type="Gene3D" id="1.20.1250.20">
    <property type="entry name" value="MFS general substrate transporter like domains"/>
    <property type="match status" value="1"/>
</dbReference>